<keyword evidence="1" id="KW-0812">Transmembrane</keyword>
<dbReference type="EMBL" id="JAWDJX010000006">
    <property type="protein sequence ID" value="KAK3056276.1"/>
    <property type="molecule type" value="Genomic_DNA"/>
</dbReference>
<keyword evidence="1" id="KW-0472">Membrane</keyword>
<dbReference type="AlphaFoldDB" id="A0AAJ0GF13"/>
<comment type="caution">
    <text evidence="2">The sequence shown here is derived from an EMBL/GenBank/DDBJ whole genome shotgun (WGS) entry which is preliminary data.</text>
</comment>
<protein>
    <submittedName>
        <fullName evidence="2">Uncharacterized protein</fullName>
    </submittedName>
</protein>
<reference evidence="2" key="1">
    <citation type="submission" date="2023-04" db="EMBL/GenBank/DDBJ databases">
        <title>Black Yeasts Isolated from many extreme environments.</title>
        <authorList>
            <person name="Coleine C."/>
            <person name="Stajich J.E."/>
            <person name="Selbmann L."/>
        </authorList>
    </citation>
    <scope>NUCLEOTIDE SEQUENCE</scope>
    <source>
        <strain evidence="2">CCFEE 5312</strain>
    </source>
</reference>
<proteinExistence type="predicted"/>
<evidence type="ECO:0000313" key="3">
    <source>
        <dbReference type="Proteomes" id="UP001271007"/>
    </source>
</evidence>
<keyword evidence="1" id="KW-1133">Transmembrane helix</keyword>
<keyword evidence="3" id="KW-1185">Reference proteome</keyword>
<accession>A0AAJ0GF13</accession>
<gene>
    <name evidence="2" type="ORF">LTR09_002783</name>
</gene>
<organism evidence="2 3">
    <name type="scientific">Extremus antarcticus</name>
    <dbReference type="NCBI Taxonomy" id="702011"/>
    <lineage>
        <taxon>Eukaryota</taxon>
        <taxon>Fungi</taxon>
        <taxon>Dikarya</taxon>
        <taxon>Ascomycota</taxon>
        <taxon>Pezizomycotina</taxon>
        <taxon>Dothideomycetes</taxon>
        <taxon>Dothideomycetidae</taxon>
        <taxon>Mycosphaerellales</taxon>
        <taxon>Extremaceae</taxon>
        <taxon>Extremus</taxon>
    </lineage>
</organism>
<sequence length="166" mass="18860">MMPAEGSWMFSFLTNRLLHVWITLSILVSLVLFIWIGDFLHNTPFAHLLPPNSMFLAHPATYLRRYAEVYQMHVDHVSQETGERRRQKVEDVRKRSEFRKAHGLDDGGFGGWTAKSDAEVMGPGMKEGGEVAGLAEVRGGGAGEQEYVDFEGKPVVGRKKWKWVER</sequence>
<evidence type="ECO:0000313" key="2">
    <source>
        <dbReference type="EMBL" id="KAK3056276.1"/>
    </source>
</evidence>
<dbReference type="Proteomes" id="UP001271007">
    <property type="component" value="Unassembled WGS sequence"/>
</dbReference>
<feature type="transmembrane region" description="Helical" evidence="1">
    <location>
        <begin position="20"/>
        <end position="40"/>
    </location>
</feature>
<name>A0AAJ0GF13_9PEZI</name>
<evidence type="ECO:0000256" key="1">
    <source>
        <dbReference type="SAM" id="Phobius"/>
    </source>
</evidence>